<reference evidence="1" key="1">
    <citation type="journal article" date="2022" name="bioRxiv">
        <title>Sequencing and chromosome-scale assembly of the giantPleurodeles waltlgenome.</title>
        <authorList>
            <person name="Brown T."/>
            <person name="Elewa A."/>
            <person name="Iarovenko S."/>
            <person name="Subramanian E."/>
            <person name="Araus A.J."/>
            <person name="Petzold A."/>
            <person name="Susuki M."/>
            <person name="Suzuki K.-i.T."/>
            <person name="Hayashi T."/>
            <person name="Toyoda A."/>
            <person name="Oliveira C."/>
            <person name="Osipova E."/>
            <person name="Leigh N.D."/>
            <person name="Simon A."/>
            <person name="Yun M.H."/>
        </authorList>
    </citation>
    <scope>NUCLEOTIDE SEQUENCE</scope>
    <source>
        <strain evidence="1">20211129_DDA</strain>
        <tissue evidence="1">Liver</tissue>
    </source>
</reference>
<proteinExistence type="predicted"/>
<comment type="caution">
    <text evidence="1">The sequence shown here is derived from an EMBL/GenBank/DDBJ whole genome shotgun (WGS) entry which is preliminary data.</text>
</comment>
<dbReference type="Proteomes" id="UP001066276">
    <property type="component" value="Chromosome 4_1"/>
</dbReference>
<name>A0AAV7TA19_PLEWA</name>
<keyword evidence="2" id="KW-1185">Reference proteome</keyword>
<evidence type="ECO:0000313" key="1">
    <source>
        <dbReference type="EMBL" id="KAJ1172916.1"/>
    </source>
</evidence>
<dbReference type="EMBL" id="JANPWB010000007">
    <property type="protein sequence ID" value="KAJ1172916.1"/>
    <property type="molecule type" value="Genomic_DNA"/>
</dbReference>
<organism evidence="1 2">
    <name type="scientific">Pleurodeles waltl</name>
    <name type="common">Iberian ribbed newt</name>
    <dbReference type="NCBI Taxonomy" id="8319"/>
    <lineage>
        <taxon>Eukaryota</taxon>
        <taxon>Metazoa</taxon>
        <taxon>Chordata</taxon>
        <taxon>Craniata</taxon>
        <taxon>Vertebrata</taxon>
        <taxon>Euteleostomi</taxon>
        <taxon>Amphibia</taxon>
        <taxon>Batrachia</taxon>
        <taxon>Caudata</taxon>
        <taxon>Salamandroidea</taxon>
        <taxon>Salamandridae</taxon>
        <taxon>Pleurodelinae</taxon>
        <taxon>Pleurodeles</taxon>
    </lineage>
</organism>
<protein>
    <submittedName>
        <fullName evidence="1">Uncharacterized protein</fullName>
    </submittedName>
</protein>
<gene>
    <name evidence="1" type="ORF">NDU88_004758</name>
</gene>
<sequence length="140" mass="15764">MDGPHGSDLVHTLSLPVVDFYHATWECPALRPFWKGVGSEISMVPAHPIDLSPRVALLDFLEELAGPQAKRIFIGMACLVAKRDITHHWKQPTPPVLTAWRKRVNWCAYQGTPIYQARDAPKNMTNYGEVVDLSWVACLM</sequence>
<evidence type="ECO:0000313" key="2">
    <source>
        <dbReference type="Proteomes" id="UP001066276"/>
    </source>
</evidence>
<dbReference type="AlphaFoldDB" id="A0AAV7TA19"/>
<accession>A0AAV7TA19</accession>